<accession>A0A369JK73</accession>
<reference evidence="1" key="1">
    <citation type="submission" date="2018-04" db="EMBL/GenBank/DDBJ databases">
        <title>Whole genome sequencing of Hypsizygus marmoreus.</title>
        <authorList>
            <person name="Choi I.-G."/>
            <person name="Min B."/>
            <person name="Kim J.-G."/>
            <person name="Kim S."/>
            <person name="Oh Y.-L."/>
            <person name="Kong W.-S."/>
            <person name="Park H."/>
            <person name="Jeong J."/>
            <person name="Song E.-S."/>
        </authorList>
    </citation>
    <scope>NUCLEOTIDE SEQUENCE [LARGE SCALE GENOMIC DNA]</scope>
    <source>
        <strain evidence="1">51987-8</strain>
    </source>
</reference>
<gene>
    <name evidence="1" type="ORF">Hypma_010645</name>
</gene>
<keyword evidence="2" id="KW-1185">Reference proteome</keyword>
<evidence type="ECO:0000313" key="2">
    <source>
        <dbReference type="Proteomes" id="UP000076154"/>
    </source>
</evidence>
<dbReference type="AlphaFoldDB" id="A0A369JK73"/>
<dbReference type="Proteomes" id="UP000076154">
    <property type="component" value="Unassembled WGS sequence"/>
</dbReference>
<proteinExistence type="predicted"/>
<protein>
    <submittedName>
        <fullName evidence="1">Uncharacterized protein</fullName>
    </submittedName>
</protein>
<comment type="caution">
    <text evidence="1">The sequence shown here is derived from an EMBL/GenBank/DDBJ whole genome shotgun (WGS) entry which is preliminary data.</text>
</comment>
<dbReference type="InParanoid" id="A0A369JK73"/>
<evidence type="ECO:0000313" key="1">
    <source>
        <dbReference type="EMBL" id="RDB22248.1"/>
    </source>
</evidence>
<name>A0A369JK73_HYPMA</name>
<sequence>MGSIAHDPPVTDRMDHSFLPLTPTVGYSPTCKSQVDDRLGETPVEHTMCRQYDTAKANGSDELGRAGVVGLASYHLWRSQSKPLRFQFL</sequence>
<dbReference type="EMBL" id="LUEZ02000052">
    <property type="protein sequence ID" value="RDB22248.1"/>
    <property type="molecule type" value="Genomic_DNA"/>
</dbReference>
<organism evidence="1 2">
    <name type="scientific">Hypsizygus marmoreus</name>
    <name type="common">White beech mushroom</name>
    <name type="synonym">Agaricus marmoreus</name>
    <dbReference type="NCBI Taxonomy" id="39966"/>
    <lineage>
        <taxon>Eukaryota</taxon>
        <taxon>Fungi</taxon>
        <taxon>Dikarya</taxon>
        <taxon>Basidiomycota</taxon>
        <taxon>Agaricomycotina</taxon>
        <taxon>Agaricomycetes</taxon>
        <taxon>Agaricomycetidae</taxon>
        <taxon>Agaricales</taxon>
        <taxon>Tricholomatineae</taxon>
        <taxon>Lyophyllaceae</taxon>
        <taxon>Hypsizygus</taxon>
    </lineage>
</organism>